<dbReference type="PROSITE" id="PS00020">
    <property type="entry name" value="ACTININ_2"/>
    <property type="match status" value="1"/>
</dbReference>
<protein>
    <submittedName>
        <fullName evidence="7">Fimbrin-4</fullName>
    </submittedName>
</protein>
<dbReference type="InterPro" id="IPR001589">
    <property type="entry name" value="Actinin_actin-bd_CS"/>
</dbReference>
<proteinExistence type="predicted"/>
<dbReference type="PROSITE" id="PS50003">
    <property type="entry name" value="PH_DOMAIN"/>
    <property type="match status" value="1"/>
</dbReference>
<evidence type="ECO:0000256" key="4">
    <source>
        <dbReference type="SAM" id="MobiDB-lite"/>
    </source>
</evidence>
<organism evidence="7 8">
    <name type="scientific">Anaeramoeba flamelloides</name>
    <dbReference type="NCBI Taxonomy" id="1746091"/>
    <lineage>
        <taxon>Eukaryota</taxon>
        <taxon>Metamonada</taxon>
        <taxon>Anaeramoebidae</taxon>
        <taxon>Anaeramoeba</taxon>
    </lineage>
</organism>
<evidence type="ECO:0000256" key="3">
    <source>
        <dbReference type="SAM" id="Coils"/>
    </source>
</evidence>
<feature type="coiled-coil region" evidence="3">
    <location>
        <begin position="216"/>
        <end position="250"/>
    </location>
</feature>
<reference evidence="7" key="1">
    <citation type="submission" date="2022-08" db="EMBL/GenBank/DDBJ databases">
        <title>Novel sulfate-reducing endosymbionts in the free-living metamonad Anaeramoeba.</title>
        <authorList>
            <person name="Jerlstrom-Hultqvist J."/>
            <person name="Cepicka I."/>
            <person name="Gallot-Lavallee L."/>
            <person name="Salas-Leiva D."/>
            <person name="Curtis B.A."/>
            <person name="Zahonova K."/>
            <person name="Pipaliya S."/>
            <person name="Dacks J."/>
            <person name="Roger A.J."/>
        </authorList>
    </citation>
    <scope>NUCLEOTIDE SEQUENCE</scope>
    <source>
        <strain evidence="7">Schooner1</strain>
    </source>
</reference>
<dbReference type="InterPro" id="IPR036872">
    <property type="entry name" value="CH_dom_sf"/>
</dbReference>
<dbReference type="InterPro" id="IPR001715">
    <property type="entry name" value="CH_dom"/>
</dbReference>
<dbReference type="SUPFAM" id="SSF47576">
    <property type="entry name" value="Calponin-homology domain, CH-domain"/>
    <property type="match status" value="2"/>
</dbReference>
<dbReference type="Pfam" id="PF00169">
    <property type="entry name" value="PH"/>
    <property type="match status" value="1"/>
</dbReference>
<keyword evidence="8" id="KW-1185">Reference proteome</keyword>
<feature type="region of interest" description="Disordered" evidence="4">
    <location>
        <begin position="898"/>
        <end position="934"/>
    </location>
</feature>
<feature type="domain" description="PH" evidence="5">
    <location>
        <begin position="1259"/>
        <end position="1360"/>
    </location>
</feature>
<keyword evidence="1" id="KW-0677">Repeat</keyword>
<feature type="domain" description="Calponin-homology (CH)" evidence="6">
    <location>
        <begin position="161"/>
        <end position="304"/>
    </location>
</feature>
<evidence type="ECO:0000256" key="2">
    <source>
        <dbReference type="ARBA" id="ARBA00023203"/>
    </source>
</evidence>
<evidence type="ECO:0000259" key="6">
    <source>
        <dbReference type="PROSITE" id="PS50021"/>
    </source>
</evidence>
<keyword evidence="2" id="KW-0009">Actin-binding</keyword>
<dbReference type="PROSITE" id="PS50021">
    <property type="entry name" value="CH"/>
    <property type="match status" value="2"/>
</dbReference>
<comment type="caution">
    <text evidence="7">The sequence shown here is derived from an EMBL/GenBank/DDBJ whole genome shotgun (WGS) entry which is preliminary data.</text>
</comment>
<dbReference type="Gene3D" id="2.30.29.30">
    <property type="entry name" value="Pleckstrin-homology domain (PH domain)/Phosphotyrosine-binding domain (PTB)"/>
    <property type="match status" value="1"/>
</dbReference>
<feature type="domain" description="Calponin-homology (CH)" evidence="6">
    <location>
        <begin position="18"/>
        <end position="136"/>
    </location>
</feature>
<dbReference type="CDD" id="cd00821">
    <property type="entry name" value="PH"/>
    <property type="match status" value="1"/>
</dbReference>
<feature type="coiled-coil region" evidence="3">
    <location>
        <begin position="140"/>
        <end position="167"/>
    </location>
</feature>
<feature type="region of interest" description="Disordered" evidence="4">
    <location>
        <begin position="1162"/>
        <end position="1184"/>
    </location>
</feature>
<feature type="compositionally biased region" description="Basic and acidic residues" evidence="4">
    <location>
        <begin position="1162"/>
        <end position="1172"/>
    </location>
</feature>
<dbReference type="Proteomes" id="UP001150062">
    <property type="component" value="Unassembled WGS sequence"/>
</dbReference>
<gene>
    <name evidence="7" type="ORF">M0813_06589</name>
</gene>
<evidence type="ECO:0000259" key="5">
    <source>
        <dbReference type="PROSITE" id="PS50003"/>
    </source>
</evidence>
<evidence type="ECO:0000313" key="7">
    <source>
        <dbReference type="EMBL" id="KAJ6230599.1"/>
    </source>
</evidence>
<feature type="coiled-coil region" evidence="3">
    <location>
        <begin position="1196"/>
        <end position="1263"/>
    </location>
</feature>
<dbReference type="InterPro" id="IPR001849">
    <property type="entry name" value="PH_domain"/>
</dbReference>
<dbReference type="InterPro" id="IPR039959">
    <property type="entry name" value="Fimbrin/Plastin"/>
</dbReference>
<feature type="coiled-coil region" evidence="3">
    <location>
        <begin position="310"/>
        <end position="337"/>
    </location>
</feature>
<feature type="coiled-coil region" evidence="3">
    <location>
        <begin position="726"/>
        <end position="769"/>
    </location>
</feature>
<dbReference type="SMART" id="SM00033">
    <property type="entry name" value="CH"/>
    <property type="match status" value="2"/>
</dbReference>
<dbReference type="SUPFAM" id="SSF50729">
    <property type="entry name" value="PH domain-like"/>
    <property type="match status" value="1"/>
</dbReference>
<feature type="compositionally biased region" description="Low complexity" evidence="4">
    <location>
        <begin position="898"/>
        <end position="912"/>
    </location>
</feature>
<accession>A0ABQ8XEV5</accession>
<evidence type="ECO:0000313" key="8">
    <source>
        <dbReference type="Proteomes" id="UP001150062"/>
    </source>
</evidence>
<feature type="compositionally biased region" description="Basic and acidic residues" evidence="4">
    <location>
        <begin position="916"/>
        <end position="934"/>
    </location>
</feature>
<dbReference type="PANTHER" id="PTHR19961">
    <property type="entry name" value="FIMBRIN/PLASTIN"/>
    <property type="match status" value="1"/>
</dbReference>
<dbReference type="PANTHER" id="PTHR19961:SF18">
    <property type="entry name" value="FI19014P1"/>
    <property type="match status" value="1"/>
</dbReference>
<evidence type="ECO:0000256" key="1">
    <source>
        <dbReference type="ARBA" id="ARBA00022737"/>
    </source>
</evidence>
<keyword evidence="3" id="KW-0175">Coiled coil</keyword>
<dbReference type="Pfam" id="PF00307">
    <property type="entry name" value="CH"/>
    <property type="match status" value="1"/>
</dbReference>
<name>A0ABQ8XEV5_9EUKA</name>
<dbReference type="SMART" id="SM00233">
    <property type="entry name" value="PH"/>
    <property type="match status" value="1"/>
</dbReference>
<dbReference type="EMBL" id="JAOAOG010000310">
    <property type="protein sequence ID" value="KAJ6230599.1"/>
    <property type="molecule type" value="Genomic_DNA"/>
</dbReference>
<dbReference type="InterPro" id="IPR011993">
    <property type="entry name" value="PH-like_dom_sf"/>
</dbReference>
<sequence>MTNRFKRTIRKLQTNISLEECQRYIIFLNNSLSENELVKHQLPIDTSSFEQFFDTVSEGLLLPTMINEFFPDTINQKLLEFKPKRSMFEINILHEKCIEAAKKIGCRIVGIGGQNLTEKNQTLVLGLVWQIIKQCLLLSVTRSYQNNELLKESMDNTEEELDGEQLVIEWLNYYISKVDPESKITNFGDDVKDGKAYLLAMLSIIQDHELVLINEIKRLQKKKNLTNEEKRQLEESIKRLEQLKELERKIKKCIESGTVNERLELIGELAKFLDCDTFISIKDIKNGNTRMNLAFAATLLNKGSELGKGATQEISKSEKIKEDINNLNQKIKDLQKVFLNKNVALNETFQKLAKNLKNCPVPGSIIAALIEKYKKGDEELTFEQVLELLSKDPDILKASPDILLRWLNYCLKQCGFDKILKNFTSLKDGIAFSTLFETILTEERAILESGKEKLKKEFPDENLTEFENKINEKIKFIDQGIEESKNVRESQEEFLKLEESEQELVSSKILISEEEKTELKLREKMNLRRERKIKRDQLLDKLNLNKSKKIIDISAKYLNIPKIISAQDIMKGNIEETLTFLGLIFKRHLSSIQNYNQLIEMKKNTFLQTIAKSISNNLHKVNENSFNESINVLKQIIDFDENNELLLNGINDFSIENLEKIILIWINNILKKNNYPEIESLKELIDSKVYSFLLKEMLLKDYENIESQIEIIGDSQFEEQYIDYIEDELLIKLENLDQDLHNLMEIIEFKKQTDENENENENENEIENSYIKINGEKFLQIAKNNDFAKFVSLKNITNTNPIPHLSFCSEIMNLQANKMIINELILKNLQLKIKALSLEEKIKKSSNNRINKTYHSINNEQIQLENNEKQMKLNETILQKIKNKESIDEQLINNLKNMGNKEMGNENGNNQENENENEKENEKENENEMEKEKKEFSSLNWINGLLKKYGSNYQLKDYKDLKNGLGFASIFAEMLEHEIQQTNKNISRTQIQLKHKINNPELYSKEQVDEQNKELEFFSNYLIDGEIHFNEMKDIIIKGATETTDEEEYNKNIQSIQEQLKKVATFLQIDDNLFDINNENSIMNPKFKNNDIGLSITSELYSLSKKKQIEDEKQNLILQIQDKIINLNQSNKKLKNESIHVSENLEKLLLENDTIDEEFEKYKKDSQAKQENEEQTSNKNKQNKLKEIVLQMTTLKDSLMTKLENSQELREKKEKELEEFKKNLRKETLRLVQEKTALVSSVEERKNKELQKLKNLLSRVKKEGFLFLREDSLLRPKYKRKWFTLRDNIVTWAKSPEKIKKPEGLFFTNKCRFYNEVVDSKDKKGNLFEIKINNEKIIRMSASSAEVRKEWIQALTKSKNLSTKGAILKDGNQELK</sequence>
<dbReference type="Gene3D" id="1.10.418.10">
    <property type="entry name" value="Calponin-like domain"/>
    <property type="match status" value="3"/>
</dbReference>